<dbReference type="EMBL" id="MN549360">
    <property type="protein sequence ID" value="QGZ13879.1"/>
    <property type="molecule type" value="Genomic_DNA"/>
</dbReference>
<feature type="domain" description="Nuclease associated modular" evidence="2">
    <location>
        <begin position="112"/>
        <end position="128"/>
    </location>
</feature>
<keyword evidence="3" id="KW-0255">Endonuclease</keyword>
<sequence length="271" mass="30945">MYCTYLTIYSGNLLPKRYVGSSSIKNVSTGYNGSVKSKSYQKIYALEQKNNKHLFKTRILSTHSTPEEALTHEREIQIRHRVHKSPLYINMSIAAPRGCFGRDVSGELHPMYGKHHSEKSRKKISRSLRLAFEEGRATSPFSSMDFNGENNPFSGKKHSKKSKKQMSESRIEYFANGGVSSTAGKPVPEERRKKISETYKKRKAQGLIKIPKYLSGEEHPNYGKETPEEVRTKLRKPKNPSTWKTCPHCQRSIGPGPYGRFHGDNCKHRLI</sequence>
<dbReference type="GO" id="GO:0004519">
    <property type="term" value="F:endonuclease activity"/>
    <property type="evidence" value="ECO:0007669"/>
    <property type="project" value="UniProtKB-KW"/>
</dbReference>
<dbReference type="SUPFAM" id="SSF64496">
    <property type="entry name" value="DNA-binding domain of intron-encoded endonucleases"/>
    <property type="match status" value="2"/>
</dbReference>
<accession>A0A6B9J0Y3</accession>
<dbReference type="Proteomes" id="UP000436513">
    <property type="component" value="Segment"/>
</dbReference>
<keyword evidence="4" id="KW-1185">Reference proteome</keyword>
<protein>
    <submittedName>
        <fullName evidence="3">Homing endonuclease</fullName>
    </submittedName>
</protein>
<feature type="domain" description="Nuclease associated modular" evidence="2">
    <location>
        <begin position="154"/>
        <end position="170"/>
    </location>
</feature>
<feature type="region of interest" description="Disordered" evidence="1">
    <location>
        <begin position="218"/>
        <end position="244"/>
    </location>
</feature>
<feature type="compositionally biased region" description="Basic and acidic residues" evidence="1">
    <location>
        <begin position="218"/>
        <end position="232"/>
    </location>
</feature>
<dbReference type="SMART" id="SM00496">
    <property type="entry name" value="IENR2"/>
    <property type="match status" value="4"/>
</dbReference>
<proteinExistence type="predicted"/>
<keyword evidence="3" id="KW-0378">Hydrolase</keyword>
<feature type="compositionally biased region" description="Polar residues" evidence="1">
    <location>
        <begin position="139"/>
        <end position="153"/>
    </location>
</feature>
<keyword evidence="3" id="KW-0540">Nuclease</keyword>
<dbReference type="InterPro" id="IPR003611">
    <property type="entry name" value="NUMOD3"/>
</dbReference>
<feature type="domain" description="Nuclease associated modular" evidence="2">
    <location>
        <begin position="222"/>
        <end position="238"/>
    </location>
</feature>
<dbReference type="GO" id="GO:0003677">
    <property type="term" value="F:DNA binding"/>
    <property type="evidence" value="ECO:0007669"/>
    <property type="project" value="InterPro"/>
</dbReference>
<evidence type="ECO:0000256" key="1">
    <source>
        <dbReference type="SAM" id="MobiDB-lite"/>
    </source>
</evidence>
<gene>
    <name evidence="3" type="ORF">RL38J1_217</name>
</gene>
<evidence type="ECO:0000313" key="4">
    <source>
        <dbReference type="Proteomes" id="UP000436513"/>
    </source>
</evidence>
<feature type="compositionally biased region" description="Basic residues" evidence="1">
    <location>
        <begin position="155"/>
        <end position="164"/>
    </location>
</feature>
<feature type="domain" description="Nuclease associated modular" evidence="2">
    <location>
        <begin position="183"/>
        <end position="199"/>
    </location>
</feature>
<evidence type="ECO:0000259" key="2">
    <source>
        <dbReference type="SMART" id="SM00496"/>
    </source>
</evidence>
<reference evidence="3 4" key="1">
    <citation type="submission" date="2019-10" db="EMBL/GenBank/DDBJ databases">
        <title>Complete genome sequence of bacteriophage vB_RLeM_RL38JI.</title>
        <authorList>
            <person name="Gunathilake D."/>
            <person name="Bhat S."/>
            <person name="Yost C.K."/>
            <person name="Hynes M.F."/>
        </authorList>
    </citation>
    <scope>NUCLEOTIDE SEQUENCE [LARGE SCALE GENOMIC DNA]</scope>
</reference>
<evidence type="ECO:0000313" key="3">
    <source>
        <dbReference type="EMBL" id="QGZ13879.1"/>
    </source>
</evidence>
<name>A0A6B9J0Y3_9CAUD</name>
<dbReference type="Pfam" id="PF07460">
    <property type="entry name" value="NUMOD3"/>
    <property type="match status" value="3"/>
</dbReference>
<feature type="region of interest" description="Disordered" evidence="1">
    <location>
        <begin position="139"/>
        <end position="194"/>
    </location>
</feature>
<organism evidence="3 4">
    <name type="scientific">Rhizobium phage RL38J1</name>
    <dbReference type="NCBI Taxonomy" id="2663232"/>
    <lineage>
        <taxon>Viruses</taxon>
        <taxon>Duplodnaviria</taxon>
        <taxon>Heunggongvirae</taxon>
        <taxon>Uroviricota</taxon>
        <taxon>Caudoviricetes</taxon>
        <taxon>Pootjesviridae</taxon>
        <taxon>Innesvirus</taxon>
        <taxon>Innesvirus RL38J1</taxon>
    </lineage>
</organism>